<keyword evidence="6" id="KW-1185">Reference proteome</keyword>
<name>A0A7V7QKB3_9FIRM</name>
<proteinExistence type="predicted"/>
<dbReference type="CDD" id="cd00830">
    <property type="entry name" value="KAS_III"/>
    <property type="match status" value="1"/>
</dbReference>
<evidence type="ECO:0000256" key="2">
    <source>
        <dbReference type="ARBA" id="ARBA00023315"/>
    </source>
</evidence>
<gene>
    <name evidence="5" type="ORF">F7O84_11010</name>
</gene>
<dbReference type="Pfam" id="PF08541">
    <property type="entry name" value="ACP_syn_III_C"/>
    <property type="match status" value="1"/>
</dbReference>
<evidence type="ECO:0000259" key="3">
    <source>
        <dbReference type="Pfam" id="PF08541"/>
    </source>
</evidence>
<evidence type="ECO:0000313" key="6">
    <source>
        <dbReference type="Proteomes" id="UP000461768"/>
    </source>
</evidence>
<protein>
    <submittedName>
        <fullName evidence="5">Ketoacyl-ACP synthase III</fullName>
    </submittedName>
</protein>
<comment type="caution">
    <text evidence="5">The sequence shown here is derived from an EMBL/GenBank/DDBJ whole genome shotgun (WGS) entry which is preliminary data.</text>
</comment>
<feature type="domain" description="Beta-ketoacyl-[acyl-carrier-protein] synthase III C-terminal" evidence="3">
    <location>
        <begin position="250"/>
        <end position="335"/>
    </location>
</feature>
<accession>A0A7V7QKB3</accession>
<keyword evidence="2" id="KW-0012">Acyltransferase</keyword>
<reference evidence="5 6" key="1">
    <citation type="submission" date="2019-09" db="EMBL/GenBank/DDBJ databases">
        <authorList>
            <person name="Valk L.C."/>
        </authorList>
    </citation>
    <scope>NUCLEOTIDE SEQUENCE [LARGE SCALE GENOMIC DNA]</scope>
    <source>
        <strain evidence="5">GalUA</strain>
    </source>
</reference>
<dbReference type="SUPFAM" id="SSF53901">
    <property type="entry name" value="Thiolase-like"/>
    <property type="match status" value="2"/>
</dbReference>
<dbReference type="GO" id="GO:0044550">
    <property type="term" value="P:secondary metabolite biosynthetic process"/>
    <property type="evidence" value="ECO:0007669"/>
    <property type="project" value="TreeGrafter"/>
</dbReference>
<organism evidence="5 6">
    <name type="scientific">Candidatus Galacturonatibacter soehngenii</name>
    <dbReference type="NCBI Taxonomy" id="2307010"/>
    <lineage>
        <taxon>Bacteria</taxon>
        <taxon>Bacillati</taxon>
        <taxon>Bacillota</taxon>
        <taxon>Clostridia</taxon>
        <taxon>Lachnospirales</taxon>
        <taxon>Lachnospiraceae</taxon>
        <taxon>Candidatus Galacturonatibacter</taxon>
    </lineage>
</organism>
<evidence type="ECO:0000256" key="1">
    <source>
        <dbReference type="ARBA" id="ARBA00022679"/>
    </source>
</evidence>
<dbReference type="Proteomes" id="UP000461768">
    <property type="component" value="Unassembled WGS sequence"/>
</dbReference>
<dbReference type="PANTHER" id="PTHR34069">
    <property type="entry name" value="3-OXOACYL-[ACYL-CARRIER-PROTEIN] SYNTHASE 3"/>
    <property type="match status" value="1"/>
</dbReference>
<dbReference type="InterPro" id="IPR013751">
    <property type="entry name" value="ACP_syn_III_N"/>
</dbReference>
<dbReference type="GO" id="GO:0004315">
    <property type="term" value="F:3-oxoacyl-[acyl-carrier-protein] synthase activity"/>
    <property type="evidence" value="ECO:0007669"/>
    <property type="project" value="InterPro"/>
</dbReference>
<dbReference type="EMBL" id="WAGX01000005">
    <property type="protein sequence ID" value="KAB1438081.1"/>
    <property type="molecule type" value="Genomic_DNA"/>
</dbReference>
<evidence type="ECO:0000259" key="4">
    <source>
        <dbReference type="Pfam" id="PF08545"/>
    </source>
</evidence>
<dbReference type="Gene3D" id="3.40.47.10">
    <property type="match status" value="1"/>
</dbReference>
<dbReference type="Pfam" id="PF08545">
    <property type="entry name" value="ACP_syn_III"/>
    <property type="match status" value="1"/>
</dbReference>
<keyword evidence="1" id="KW-0808">Transferase</keyword>
<dbReference type="InterPro" id="IPR016039">
    <property type="entry name" value="Thiolase-like"/>
</dbReference>
<dbReference type="RefSeq" id="WP_151144898.1">
    <property type="nucleotide sequence ID" value="NZ_WAGX01000005.1"/>
</dbReference>
<dbReference type="AlphaFoldDB" id="A0A7V7QKB3"/>
<evidence type="ECO:0000313" key="5">
    <source>
        <dbReference type="EMBL" id="KAB1438081.1"/>
    </source>
</evidence>
<sequence>MQRNIIMKATGIYHPREVVSNQFFVDYYAKMDPKLGVQVEHLMAHLGRKNRFISKDKKETVLTMAEEAAKITLAKAKLSPLDLDGIIFSTDTPEYTSPSNAIMLRHALGAENAHTVYDLNANCVGMVVALDQASALMKSNHRIKRIMVVGSTMIHHYGLPTDPITYACMGDAAATAILEVQTDESEAGFLDSVYATNTNLHDYILMPECGLSNLYDSTVAEEKKKWKWTPFDTTEAENRCAKIIKQVANENKLEMEDIKMVFMTQFSEAAINNVSSQLSFPREKLKYVGDIYGYTGTSSPILAYTHAMEENEVSKGDYCIFCSVGSGLTASAVLYKES</sequence>
<dbReference type="PANTHER" id="PTHR34069:SF2">
    <property type="entry name" value="BETA-KETOACYL-[ACYL-CARRIER-PROTEIN] SYNTHASE III"/>
    <property type="match status" value="1"/>
</dbReference>
<feature type="domain" description="Beta-ketoacyl-[acyl-carrier-protein] synthase III N-terminal" evidence="4">
    <location>
        <begin position="117"/>
        <end position="197"/>
    </location>
</feature>
<dbReference type="GO" id="GO:0006633">
    <property type="term" value="P:fatty acid biosynthetic process"/>
    <property type="evidence" value="ECO:0007669"/>
    <property type="project" value="InterPro"/>
</dbReference>
<dbReference type="InterPro" id="IPR013747">
    <property type="entry name" value="ACP_syn_III_C"/>
</dbReference>
<dbReference type="OrthoDB" id="1704808at2"/>
<reference evidence="5 6" key="2">
    <citation type="submission" date="2020-02" db="EMBL/GenBank/DDBJ databases">
        <title>Candidatus Galacturonibacter soehngenii shows hetero-acetogenic catabolism of galacturonic acid but lacks a canonical carbon monoxide dehydrogenase/acetyl-CoA synthase complex.</title>
        <authorList>
            <person name="Diender M."/>
            <person name="Stouten G.R."/>
            <person name="Petersen J.F."/>
            <person name="Nielsen P.H."/>
            <person name="Dueholm M.S."/>
            <person name="Pronk J.T."/>
            <person name="Van Loosdrecht M.C.M."/>
        </authorList>
    </citation>
    <scope>NUCLEOTIDE SEQUENCE [LARGE SCALE GENOMIC DNA]</scope>
    <source>
        <strain evidence="5">GalUA</strain>
    </source>
</reference>